<organism evidence="3 4">
    <name type="scientific">Cupriavidus necator</name>
    <name type="common">Alcaligenes eutrophus</name>
    <name type="synonym">Ralstonia eutropha</name>
    <dbReference type="NCBI Taxonomy" id="106590"/>
    <lineage>
        <taxon>Bacteria</taxon>
        <taxon>Pseudomonadati</taxon>
        <taxon>Pseudomonadota</taxon>
        <taxon>Betaproteobacteria</taxon>
        <taxon>Burkholderiales</taxon>
        <taxon>Burkholderiaceae</taxon>
        <taxon>Cupriavidus</taxon>
    </lineage>
</organism>
<evidence type="ECO:0000256" key="1">
    <source>
        <dbReference type="ARBA" id="ARBA00023002"/>
    </source>
</evidence>
<dbReference type="InterPro" id="IPR036291">
    <property type="entry name" value="NAD(P)-bd_dom_sf"/>
</dbReference>
<evidence type="ECO:0000259" key="2">
    <source>
        <dbReference type="Pfam" id="PF02826"/>
    </source>
</evidence>
<protein>
    <recommendedName>
        <fullName evidence="2">D-isomer specific 2-hydroxyacid dehydrogenase NAD-binding domain-containing protein</fullName>
    </recommendedName>
</protein>
<dbReference type="AlphaFoldDB" id="A0A2P1DV46"/>
<evidence type="ECO:0000313" key="4">
    <source>
        <dbReference type="Proteomes" id="UP000189627"/>
    </source>
</evidence>
<name>A0A2P1DV46_CUPNE</name>
<dbReference type="Proteomes" id="UP000189627">
    <property type="component" value="Chromosome 2"/>
</dbReference>
<dbReference type="SUPFAM" id="SSF51735">
    <property type="entry name" value="NAD(P)-binding Rossmann-fold domains"/>
    <property type="match status" value="1"/>
</dbReference>
<keyword evidence="1" id="KW-0560">Oxidoreductase</keyword>
<dbReference type="PANTHER" id="PTHR10996">
    <property type="entry name" value="2-HYDROXYACID DEHYDROGENASE-RELATED"/>
    <property type="match status" value="1"/>
</dbReference>
<dbReference type="Pfam" id="PF02826">
    <property type="entry name" value="2-Hacid_dh_C"/>
    <property type="match status" value="1"/>
</dbReference>
<reference evidence="4" key="1">
    <citation type="submission" date="2017-02" db="EMBL/GenBank/DDBJ databases">
        <title>Complete genome sequence of Cupriavidus necator strain NH9, a 3-chlorobenzoate degrader.</title>
        <authorList>
            <person name="Moriuchi R."/>
            <person name="Dohra H."/>
            <person name="Ogawa N."/>
        </authorList>
    </citation>
    <scope>NUCLEOTIDE SEQUENCE [LARGE SCALE GENOMIC DNA]</scope>
    <source>
        <strain evidence="4">NH9</strain>
    </source>
</reference>
<gene>
    <name evidence="3" type="ORF">BJN34_0305</name>
</gene>
<proteinExistence type="predicted"/>
<dbReference type="InterPro" id="IPR006140">
    <property type="entry name" value="D-isomer_DH_NAD-bd"/>
</dbReference>
<dbReference type="EMBL" id="CP017758">
    <property type="protein sequence ID" value="AVK72244.1"/>
    <property type="molecule type" value="Genomic_DNA"/>
</dbReference>
<evidence type="ECO:0000313" key="3">
    <source>
        <dbReference type="EMBL" id="AVK72244.1"/>
    </source>
</evidence>
<accession>A0A2P1DV46</accession>
<dbReference type="OrthoDB" id="9805416at2"/>
<dbReference type="Gene3D" id="3.40.50.720">
    <property type="entry name" value="NAD(P)-binding Rossmann-like Domain"/>
    <property type="match status" value="2"/>
</dbReference>
<sequence length="115" mass="12778">MPSASHDFELTAGPLSSNLIYATRPSVVDEDALYEALREKRIRGAVIDTWYRYPEAGEKICPPATRPFADLDNVVMTPHAAGWTEELEARRISAIVANVTRFISGDALLDIYLRA</sequence>
<dbReference type="InterPro" id="IPR050223">
    <property type="entry name" value="D-isomer_2-hydroxyacid_DH"/>
</dbReference>
<dbReference type="GO" id="GO:0051287">
    <property type="term" value="F:NAD binding"/>
    <property type="evidence" value="ECO:0007669"/>
    <property type="project" value="InterPro"/>
</dbReference>
<dbReference type="GO" id="GO:0016491">
    <property type="term" value="F:oxidoreductase activity"/>
    <property type="evidence" value="ECO:0007669"/>
    <property type="project" value="UniProtKB-KW"/>
</dbReference>
<feature type="domain" description="D-isomer specific 2-hydroxyacid dehydrogenase NAD-binding" evidence="2">
    <location>
        <begin position="18"/>
        <end position="81"/>
    </location>
</feature>
<dbReference type="KEGG" id="cuh:BJN34_0305"/>